<dbReference type="EMBL" id="JAVRHO010000006">
    <property type="protein sequence ID" value="MDT0646075.1"/>
    <property type="molecule type" value="Genomic_DNA"/>
</dbReference>
<evidence type="ECO:0000259" key="8">
    <source>
        <dbReference type="Pfam" id="PF02397"/>
    </source>
</evidence>
<dbReference type="InterPro" id="IPR017475">
    <property type="entry name" value="EPS_sugar_tfrase"/>
</dbReference>
<feature type="transmembrane region" description="Helical" evidence="7">
    <location>
        <begin position="66"/>
        <end position="86"/>
    </location>
</feature>
<dbReference type="NCBIfam" id="TIGR03025">
    <property type="entry name" value="EPS_sugtrans"/>
    <property type="match status" value="1"/>
</dbReference>
<evidence type="ECO:0000256" key="4">
    <source>
        <dbReference type="ARBA" id="ARBA00022692"/>
    </source>
</evidence>
<keyword evidence="10" id="KW-1185">Reference proteome</keyword>
<keyword evidence="4 7" id="KW-0812">Transmembrane</keyword>
<gene>
    <name evidence="9" type="ORF">RM545_05180</name>
</gene>
<feature type="transmembrane region" description="Helical" evidence="7">
    <location>
        <begin position="262"/>
        <end position="284"/>
    </location>
</feature>
<dbReference type="RefSeq" id="WP_311494259.1">
    <property type="nucleotide sequence ID" value="NZ_JAVRHO010000006.1"/>
</dbReference>
<evidence type="ECO:0000256" key="6">
    <source>
        <dbReference type="ARBA" id="ARBA00023136"/>
    </source>
</evidence>
<keyword evidence="3" id="KW-0808">Transferase</keyword>
<name>A0ABU3CJE9_9FLAO</name>
<feature type="transmembrane region" description="Helical" evidence="7">
    <location>
        <begin position="37"/>
        <end position="54"/>
    </location>
</feature>
<dbReference type="Pfam" id="PF13727">
    <property type="entry name" value="CoA_binding_3"/>
    <property type="match status" value="1"/>
</dbReference>
<sequence>MKKSAFIIPISIAIHLIILNGTLLMLTSETYLDTFHIFYYNIVWLLITYSLNFYPTARKEKFMHNFIKMVELYIIFGLSYFALFSFEKNQGISPRFQLYVLCVIFTFLTLYRWMFYWLRSKYRLGGGNYVNVIVIGRDKNLKKIRKVFEEPELGYRYKGYFDHNYSSSPTYLGPIEACYEYVLKNMVDEIYCMVSKLSHDEIKQLMKFADNSLIKLKIIPDNKEIFTHAMTIELYDTIPVLNMRKLPMETEFALLAKRTFDILFSSLVLIFILSWLTPLLYVLIKMESPGPLFFKQERNGVKRRVFWCHKFRSMTTSSNAHTSMAIRNDIRITRIGKFMRKTSIDELPQFIDVFFGDMSVVGPRPHMKYHTSQYESSVDKYLVRHFVKPGITGLAQIKGYRGEIMRKADIINRVRFDIFYIEKWSLLLDIRIVFQTVVNAFRGDDKAY</sequence>
<feature type="transmembrane region" description="Helical" evidence="7">
    <location>
        <begin position="7"/>
        <end position="25"/>
    </location>
</feature>
<feature type="transmembrane region" description="Helical" evidence="7">
    <location>
        <begin position="98"/>
        <end position="118"/>
    </location>
</feature>
<evidence type="ECO:0000313" key="10">
    <source>
        <dbReference type="Proteomes" id="UP001245285"/>
    </source>
</evidence>
<keyword evidence="6 7" id="KW-0472">Membrane</keyword>
<dbReference type="PANTHER" id="PTHR30576:SF0">
    <property type="entry name" value="UNDECAPRENYL-PHOSPHATE N-ACETYLGALACTOSAMINYL 1-PHOSPHATE TRANSFERASE-RELATED"/>
    <property type="match status" value="1"/>
</dbReference>
<evidence type="ECO:0000256" key="7">
    <source>
        <dbReference type="SAM" id="Phobius"/>
    </source>
</evidence>
<evidence type="ECO:0000256" key="3">
    <source>
        <dbReference type="ARBA" id="ARBA00022679"/>
    </source>
</evidence>
<reference evidence="9 10" key="1">
    <citation type="submission" date="2023-09" db="EMBL/GenBank/DDBJ databases">
        <authorList>
            <person name="Rey-Velasco X."/>
        </authorList>
    </citation>
    <scope>NUCLEOTIDE SEQUENCE [LARGE SCALE GENOMIC DNA]</scope>
    <source>
        <strain evidence="9 10">F260</strain>
    </source>
</reference>
<dbReference type="Proteomes" id="UP001245285">
    <property type="component" value="Unassembled WGS sequence"/>
</dbReference>
<protein>
    <submittedName>
        <fullName evidence="9">Exopolysaccharide biosynthesis polyprenyl glycosylphosphotransferase</fullName>
    </submittedName>
</protein>
<dbReference type="Pfam" id="PF02397">
    <property type="entry name" value="Bac_transf"/>
    <property type="match status" value="1"/>
</dbReference>
<proteinExistence type="inferred from homology"/>
<comment type="caution">
    <text evidence="9">The sequence shown here is derived from an EMBL/GenBank/DDBJ whole genome shotgun (WGS) entry which is preliminary data.</text>
</comment>
<evidence type="ECO:0000256" key="1">
    <source>
        <dbReference type="ARBA" id="ARBA00004141"/>
    </source>
</evidence>
<dbReference type="Gene3D" id="3.40.50.720">
    <property type="entry name" value="NAD(P)-binding Rossmann-like Domain"/>
    <property type="match status" value="1"/>
</dbReference>
<comment type="similarity">
    <text evidence="2">Belongs to the bacterial sugar transferase family.</text>
</comment>
<feature type="domain" description="Bacterial sugar transferase" evidence="8">
    <location>
        <begin position="257"/>
        <end position="441"/>
    </location>
</feature>
<dbReference type="InterPro" id="IPR003362">
    <property type="entry name" value="Bact_transf"/>
</dbReference>
<dbReference type="PANTHER" id="PTHR30576">
    <property type="entry name" value="COLANIC BIOSYNTHESIS UDP-GLUCOSE LIPID CARRIER TRANSFERASE"/>
    <property type="match status" value="1"/>
</dbReference>
<organism evidence="9 10">
    <name type="scientific">Autumnicola lenta</name>
    <dbReference type="NCBI Taxonomy" id="3075593"/>
    <lineage>
        <taxon>Bacteria</taxon>
        <taxon>Pseudomonadati</taxon>
        <taxon>Bacteroidota</taxon>
        <taxon>Flavobacteriia</taxon>
        <taxon>Flavobacteriales</taxon>
        <taxon>Flavobacteriaceae</taxon>
        <taxon>Autumnicola</taxon>
    </lineage>
</organism>
<keyword evidence="5 7" id="KW-1133">Transmembrane helix</keyword>
<evidence type="ECO:0000256" key="5">
    <source>
        <dbReference type="ARBA" id="ARBA00022989"/>
    </source>
</evidence>
<evidence type="ECO:0000313" key="9">
    <source>
        <dbReference type="EMBL" id="MDT0646075.1"/>
    </source>
</evidence>
<comment type="subcellular location">
    <subcellularLocation>
        <location evidence="1">Membrane</location>
        <topology evidence="1">Multi-pass membrane protein</topology>
    </subcellularLocation>
</comment>
<evidence type="ECO:0000256" key="2">
    <source>
        <dbReference type="ARBA" id="ARBA00006464"/>
    </source>
</evidence>
<accession>A0ABU3CJE9</accession>